<dbReference type="PANTHER" id="PTHR11941">
    <property type="entry name" value="ENOYL-COA HYDRATASE-RELATED"/>
    <property type="match status" value="1"/>
</dbReference>
<name>A0ABW8RAL9_9BACI</name>
<dbReference type="InterPro" id="IPR014748">
    <property type="entry name" value="Enoyl-CoA_hydra_C"/>
</dbReference>
<gene>
    <name evidence="4" type="ORF">ACJEBI_03160</name>
</gene>
<dbReference type="EMBL" id="JBJHQH010000002">
    <property type="protein sequence ID" value="MFK9090485.1"/>
    <property type="molecule type" value="Genomic_DNA"/>
</dbReference>
<accession>A0ABW8RAL9</accession>
<reference evidence="4 5" key="1">
    <citation type="submission" date="2024-11" db="EMBL/GenBank/DDBJ databases">
        <authorList>
            <person name="Lucas J.A."/>
        </authorList>
    </citation>
    <scope>NUCLEOTIDE SEQUENCE [LARGE SCALE GENOMIC DNA]</scope>
    <source>
        <strain evidence="4 5">Z 5.4</strain>
    </source>
</reference>
<dbReference type="Pfam" id="PF00378">
    <property type="entry name" value="ECH_1"/>
    <property type="match status" value="1"/>
</dbReference>
<proteinExistence type="inferred from homology"/>
<dbReference type="Gene3D" id="1.10.12.10">
    <property type="entry name" value="Lyase 2-enoyl-coa Hydratase, Chain A, domain 2"/>
    <property type="match status" value="1"/>
</dbReference>
<evidence type="ECO:0000256" key="3">
    <source>
        <dbReference type="RuleBase" id="RU003707"/>
    </source>
</evidence>
<dbReference type="InterPro" id="IPR029045">
    <property type="entry name" value="ClpP/crotonase-like_dom_sf"/>
</dbReference>
<comment type="similarity">
    <text evidence="1 3">Belongs to the enoyl-CoA hydratase/isomerase family.</text>
</comment>
<comment type="caution">
    <text evidence="4">The sequence shown here is derived from an EMBL/GenBank/DDBJ whole genome shotgun (WGS) entry which is preliminary data.</text>
</comment>
<organism evidence="4 5">
    <name type="scientific">Bacillus salipaludis</name>
    <dbReference type="NCBI Taxonomy" id="2547811"/>
    <lineage>
        <taxon>Bacteria</taxon>
        <taxon>Bacillati</taxon>
        <taxon>Bacillota</taxon>
        <taxon>Bacilli</taxon>
        <taxon>Bacillales</taxon>
        <taxon>Bacillaceae</taxon>
        <taxon>Bacillus</taxon>
    </lineage>
</organism>
<dbReference type="InterPro" id="IPR001753">
    <property type="entry name" value="Enoyl-CoA_hydra/iso"/>
</dbReference>
<dbReference type="Gene3D" id="3.90.226.10">
    <property type="entry name" value="2-enoyl-CoA Hydratase, Chain A, domain 1"/>
    <property type="match status" value="1"/>
</dbReference>
<dbReference type="NCBIfam" id="NF006100">
    <property type="entry name" value="PRK08252.1"/>
    <property type="match status" value="1"/>
</dbReference>
<sequence length="264" mass="28651">MSSSAVLFERRGKVALITINRPEALNAINMQVWNELGHAFDDFAEDPNLLCAVLTGAGDRSFCAGADLKEKAVSKGESIIPEGCEKWGFAGIVQHYMNKPIIAAVNGLALGGGTEIALACDLIVASEKATFGLPEVKIGLIAGAGGLLRLPRQIPLKVAMEYILVGDTFSAEEVEHWGLVNRVVPHEQLLEEALALAERITENAPLAIRASKDIVYRGLDVALDHPDEAWAINQKYLQQVIGNEDSMEGIKAFIEKRKPVWQGR</sequence>
<dbReference type="SUPFAM" id="SSF52096">
    <property type="entry name" value="ClpP/crotonase"/>
    <property type="match status" value="1"/>
</dbReference>
<dbReference type="CDD" id="cd06558">
    <property type="entry name" value="crotonase-like"/>
    <property type="match status" value="1"/>
</dbReference>
<evidence type="ECO:0000313" key="5">
    <source>
        <dbReference type="Proteomes" id="UP001623041"/>
    </source>
</evidence>
<evidence type="ECO:0000256" key="2">
    <source>
        <dbReference type="ARBA" id="ARBA00023239"/>
    </source>
</evidence>
<keyword evidence="5" id="KW-1185">Reference proteome</keyword>
<evidence type="ECO:0000313" key="4">
    <source>
        <dbReference type="EMBL" id="MFK9090485.1"/>
    </source>
</evidence>
<dbReference type="Proteomes" id="UP001623041">
    <property type="component" value="Unassembled WGS sequence"/>
</dbReference>
<evidence type="ECO:0000256" key="1">
    <source>
        <dbReference type="ARBA" id="ARBA00005254"/>
    </source>
</evidence>
<protein>
    <submittedName>
        <fullName evidence="4">Crotonase/enoyl-CoA hydratase family protein</fullName>
    </submittedName>
</protein>
<dbReference type="InterPro" id="IPR018376">
    <property type="entry name" value="Enoyl-CoA_hyd/isom_CS"/>
</dbReference>
<keyword evidence="2" id="KW-0456">Lyase</keyword>
<dbReference type="PROSITE" id="PS00166">
    <property type="entry name" value="ENOYL_COA_HYDRATASE"/>
    <property type="match status" value="1"/>
</dbReference>
<dbReference type="RefSeq" id="WP_406579177.1">
    <property type="nucleotide sequence ID" value="NZ_JBJHQH010000002.1"/>
</dbReference>
<dbReference type="PANTHER" id="PTHR11941:SF54">
    <property type="entry name" value="ENOYL-COA HYDRATASE, MITOCHONDRIAL"/>
    <property type="match status" value="1"/>
</dbReference>